<dbReference type="Pfam" id="PF04695">
    <property type="entry name" value="Pex14_N"/>
    <property type="match status" value="1"/>
</dbReference>
<accession>A0A0M8MYT4</accession>
<reference evidence="14 15" key="1">
    <citation type="submission" date="2015-07" db="EMBL/GenBank/DDBJ databases">
        <title>Draft Genome Sequence of Malassezia furfur CBS1878 and Malassezia pachydermatis CBS1879.</title>
        <authorList>
            <person name="Triana S."/>
            <person name="Ohm R."/>
            <person name="Gonzalez A."/>
            <person name="DeCock H."/>
            <person name="Restrepo S."/>
            <person name="Celis A."/>
        </authorList>
    </citation>
    <scope>NUCLEOTIDE SEQUENCE [LARGE SCALE GENOMIC DNA]</scope>
    <source>
        <strain evidence="14 15">CBS 1879</strain>
    </source>
</reference>
<protein>
    <recommendedName>
        <fullName evidence="7 10">Peroxisomal membrane protein PEX14</fullName>
    </recommendedName>
    <alternativeName>
        <fullName evidence="8 10">Peroxin-14</fullName>
    </alternativeName>
</protein>
<evidence type="ECO:0000256" key="6">
    <source>
        <dbReference type="ARBA" id="ARBA00023140"/>
    </source>
</evidence>
<dbReference type="GO" id="GO:0016560">
    <property type="term" value="P:protein import into peroxisome matrix, docking"/>
    <property type="evidence" value="ECO:0007669"/>
    <property type="project" value="UniProtKB-UniRule"/>
</dbReference>
<feature type="region of interest" description="Disordered" evidence="12">
    <location>
        <begin position="247"/>
        <end position="299"/>
    </location>
</feature>
<comment type="caution">
    <text evidence="14">The sequence shown here is derived from an EMBL/GenBank/DDBJ whole genome shotgun (WGS) entry which is preliminary data.</text>
</comment>
<dbReference type="Proteomes" id="UP000037751">
    <property type="component" value="Unassembled WGS sequence"/>
</dbReference>
<gene>
    <name evidence="14" type="ORF">Malapachy_3393</name>
</gene>
<name>A0A0M8MYT4_9BASI</name>
<evidence type="ECO:0000256" key="8">
    <source>
        <dbReference type="ARBA" id="ARBA00029691"/>
    </source>
</evidence>
<keyword evidence="3 10" id="KW-0653">Protein transport</keyword>
<dbReference type="OrthoDB" id="5549158at2759"/>
<evidence type="ECO:0000256" key="5">
    <source>
        <dbReference type="ARBA" id="ARBA00023136"/>
    </source>
</evidence>
<dbReference type="InterPro" id="IPR006785">
    <property type="entry name" value="Pex14_N"/>
</dbReference>
<evidence type="ECO:0000313" key="15">
    <source>
        <dbReference type="Proteomes" id="UP000037751"/>
    </source>
</evidence>
<keyword evidence="2 10" id="KW-0813">Transport</keyword>
<comment type="function">
    <text evidence="10">Component of the PEX13-PEX14 docking complex, a translocon channel that specifically mediates the import of peroxisomal cargo proteins bound to PEX5 receptor. The PEX13-PEX14 docking complex forms a large import pore which can be opened to a diameter of about 9 nm. Mechanistically, PEX5 receptor along with cargo proteins associates with the PEX14 subunit of the PEX13-PEX14 docking complex in the cytosol, leading to the insertion of the receptor into the organelle membrane with the concomitant translocation of the cargo into the peroxisome matrix.</text>
</comment>
<keyword evidence="4" id="KW-0811">Translocation</keyword>
<dbReference type="STRING" id="77020.A0A0M8MYT4"/>
<dbReference type="GO" id="GO:0005102">
    <property type="term" value="F:signaling receptor binding"/>
    <property type="evidence" value="ECO:0007669"/>
    <property type="project" value="TreeGrafter"/>
</dbReference>
<dbReference type="AlphaFoldDB" id="A0A0M8MYT4"/>
<dbReference type="GO" id="GO:0005778">
    <property type="term" value="C:peroxisomal membrane"/>
    <property type="evidence" value="ECO:0007669"/>
    <property type="project" value="UniProtKB-SubCell"/>
</dbReference>
<evidence type="ECO:0000256" key="3">
    <source>
        <dbReference type="ARBA" id="ARBA00022927"/>
    </source>
</evidence>
<dbReference type="InterPro" id="IPR025655">
    <property type="entry name" value="PEX14"/>
</dbReference>
<evidence type="ECO:0000256" key="1">
    <source>
        <dbReference type="ARBA" id="ARBA00005443"/>
    </source>
</evidence>
<dbReference type="PANTHER" id="PTHR23058">
    <property type="entry name" value="PEROXISOMAL MEMBRANE PROTEIN PEX14"/>
    <property type="match status" value="1"/>
</dbReference>
<dbReference type="EMBL" id="LGAV01000001">
    <property type="protein sequence ID" value="KOS16281.1"/>
    <property type="molecule type" value="Genomic_DNA"/>
</dbReference>
<evidence type="ECO:0000256" key="9">
    <source>
        <dbReference type="ARBA" id="ARBA00046271"/>
    </source>
</evidence>
<dbReference type="VEuPathDB" id="FungiDB:Malapachy_3393"/>
<proteinExistence type="inferred from homology"/>
<keyword evidence="6 10" id="KW-0576">Peroxisome</keyword>
<keyword evidence="11" id="KW-0175">Coiled coil</keyword>
<evidence type="ECO:0000256" key="10">
    <source>
        <dbReference type="RuleBase" id="RU367032"/>
    </source>
</evidence>
<dbReference type="GO" id="GO:1990429">
    <property type="term" value="C:peroxisomal importomer complex"/>
    <property type="evidence" value="ECO:0007669"/>
    <property type="project" value="TreeGrafter"/>
</dbReference>
<evidence type="ECO:0000256" key="7">
    <source>
        <dbReference type="ARBA" id="ARBA00029502"/>
    </source>
</evidence>
<evidence type="ECO:0000256" key="2">
    <source>
        <dbReference type="ARBA" id="ARBA00022448"/>
    </source>
</evidence>
<keyword evidence="15" id="KW-1185">Reference proteome</keyword>
<dbReference type="GeneID" id="28729740"/>
<comment type="similarity">
    <text evidence="1 10">Belongs to the peroxin-14 family.</text>
</comment>
<feature type="domain" description="Peroxisome membrane anchor protein Pex14p N-terminal" evidence="13">
    <location>
        <begin position="19"/>
        <end position="62"/>
    </location>
</feature>
<organism evidence="14 15">
    <name type="scientific">Malassezia pachydermatis</name>
    <dbReference type="NCBI Taxonomy" id="77020"/>
    <lineage>
        <taxon>Eukaryota</taxon>
        <taxon>Fungi</taxon>
        <taxon>Dikarya</taxon>
        <taxon>Basidiomycota</taxon>
        <taxon>Ustilaginomycotina</taxon>
        <taxon>Malasseziomycetes</taxon>
        <taxon>Malasseziales</taxon>
        <taxon>Malasseziaceae</taxon>
        <taxon>Malassezia</taxon>
    </lineage>
</organism>
<evidence type="ECO:0000313" key="14">
    <source>
        <dbReference type="EMBL" id="KOS16281.1"/>
    </source>
</evidence>
<evidence type="ECO:0000256" key="11">
    <source>
        <dbReference type="SAM" id="Coils"/>
    </source>
</evidence>
<dbReference type="Gene3D" id="1.10.10.10">
    <property type="entry name" value="Winged helix-like DNA-binding domain superfamily/Winged helix DNA-binding domain"/>
    <property type="match status" value="1"/>
</dbReference>
<feature type="coiled-coil region" evidence="11">
    <location>
        <begin position="141"/>
        <end position="243"/>
    </location>
</feature>
<dbReference type="InterPro" id="IPR036388">
    <property type="entry name" value="WH-like_DNA-bd_sf"/>
</dbReference>
<evidence type="ECO:0000256" key="12">
    <source>
        <dbReference type="SAM" id="MobiDB-lite"/>
    </source>
</evidence>
<feature type="compositionally biased region" description="Low complexity" evidence="12">
    <location>
        <begin position="247"/>
        <end position="280"/>
    </location>
</feature>
<sequence length="299" mass="32414">MSEPSNSAPSSSVAPTAPRADMIQSAVSFLADPKVQSSPISQRISFLESKGLTQQEIDLAMGQVGRAVAGPMGSTSAQGPYMQPYPMMPAYPPTKPQRDWRDWFIMAVVSGTVGYGVISLARRYLYPHLQPPNQTALEEERDALTAKYDEVALHLEELEQTTEAMSKGLAEQQSAIEESVRGVNDMVAESRAREEQRDKDLDQMKKDIEEMRDEFAGMFDRSRKTQQSALADLQTELKSLRSLLVSRGGLSTPTPGVTTPPTASASDGKNAANDAAASTPPARPAPTIPAWQLADSTDD</sequence>
<dbReference type="PANTHER" id="PTHR23058:SF0">
    <property type="entry name" value="PEROXISOMAL MEMBRANE PROTEIN PEX14"/>
    <property type="match status" value="1"/>
</dbReference>
<comment type="subcellular location">
    <subcellularLocation>
        <location evidence="9 10">Peroxisome membrane</location>
    </subcellularLocation>
</comment>
<evidence type="ECO:0000259" key="13">
    <source>
        <dbReference type="Pfam" id="PF04695"/>
    </source>
</evidence>
<keyword evidence="5 10" id="KW-0472">Membrane</keyword>
<dbReference type="RefSeq" id="XP_017993913.1">
    <property type="nucleotide sequence ID" value="XM_018137864.1"/>
</dbReference>
<evidence type="ECO:0000256" key="4">
    <source>
        <dbReference type="ARBA" id="ARBA00023010"/>
    </source>
</evidence>